<reference evidence="5" key="1">
    <citation type="journal article" date="2014" name="Proc. Natl. Acad. Sci. U.S.A.">
        <title>Extensive sampling of basidiomycete genomes demonstrates inadequacy of the white-rot/brown-rot paradigm for wood decay fungi.</title>
        <authorList>
            <person name="Riley R."/>
            <person name="Salamov A.A."/>
            <person name="Brown D.W."/>
            <person name="Nagy L.G."/>
            <person name="Floudas D."/>
            <person name="Held B.W."/>
            <person name="Levasseur A."/>
            <person name="Lombard V."/>
            <person name="Morin E."/>
            <person name="Otillar R."/>
            <person name="Lindquist E.A."/>
            <person name="Sun H."/>
            <person name="LaButti K.M."/>
            <person name="Schmutz J."/>
            <person name="Jabbour D."/>
            <person name="Luo H."/>
            <person name="Baker S.E."/>
            <person name="Pisabarro A.G."/>
            <person name="Walton J.D."/>
            <person name="Blanchette R.A."/>
            <person name="Henrissat B."/>
            <person name="Martin F."/>
            <person name="Cullen D."/>
            <person name="Hibbett D.S."/>
            <person name="Grigoriev I.V."/>
        </authorList>
    </citation>
    <scope>NUCLEOTIDE SEQUENCE [LARGE SCALE GENOMIC DNA]</scope>
    <source>
        <strain evidence="5">MUCL 33604</strain>
    </source>
</reference>
<evidence type="ECO:0000256" key="2">
    <source>
        <dbReference type="SAM" id="MobiDB-lite"/>
    </source>
</evidence>
<proteinExistence type="inferred from homology"/>
<dbReference type="GO" id="GO:0010181">
    <property type="term" value="F:FMN binding"/>
    <property type="evidence" value="ECO:0007669"/>
    <property type="project" value="InterPro"/>
</dbReference>
<dbReference type="FunCoup" id="A0A067Q0H5">
    <property type="interactions" value="122"/>
</dbReference>
<evidence type="ECO:0000259" key="3">
    <source>
        <dbReference type="PROSITE" id="PS50902"/>
    </source>
</evidence>
<gene>
    <name evidence="4" type="ORF">JAAARDRAFT_56341</name>
</gene>
<protein>
    <submittedName>
        <fullName evidence="4">Benzoquinone reductase</fullName>
    </submittedName>
</protein>
<sequence length="256" mass="27468">MIFPFKRQKSGHFEKGEKRHRPSTPSKVPPVPAPEVAVAPAYTPTPALDITGPGRGPKVAIIIYSMYGHISKLAEAEKAGIESAGGSAEIFQIPETLSDQVLAKMRAPPKQPYPVINPAELATFDAFLFGIPTRFGNFPAQWKAFWDATGSLWATGALAGKYAGMFISTASLGGGQESTAIAAMSTLIHHGMIFVPLGYKYCMSQLASIDEVRGGSPWGSGTFASPDGQRMPSPLEIEVANIQGKSFYDYLARVKF</sequence>
<organism evidence="4 5">
    <name type="scientific">Jaapia argillacea MUCL 33604</name>
    <dbReference type="NCBI Taxonomy" id="933084"/>
    <lineage>
        <taxon>Eukaryota</taxon>
        <taxon>Fungi</taxon>
        <taxon>Dikarya</taxon>
        <taxon>Basidiomycota</taxon>
        <taxon>Agaricomycotina</taxon>
        <taxon>Agaricomycetes</taxon>
        <taxon>Agaricomycetidae</taxon>
        <taxon>Jaapiales</taxon>
        <taxon>Jaapiaceae</taxon>
        <taxon>Jaapia</taxon>
    </lineage>
</organism>
<dbReference type="FunFam" id="3.40.50.360:FF:000001">
    <property type="entry name" value="NAD(P)H dehydrogenase (Quinone) FQR1-like"/>
    <property type="match status" value="1"/>
</dbReference>
<dbReference type="InterPro" id="IPR029039">
    <property type="entry name" value="Flavoprotein-like_sf"/>
</dbReference>
<dbReference type="PANTHER" id="PTHR30546">
    <property type="entry name" value="FLAVODOXIN-RELATED PROTEIN WRBA-RELATED"/>
    <property type="match status" value="1"/>
</dbReference>
<dbReference type="EMBL" id="KL197714">
    <property type="protein sequence ID" value="KDQ60439.1"/>
    <property type="molecule type" value="Genomic_DNA"/>
</dbReference>
<accession>A0A067Q0H5</accession>
<dbReference type="Pfam" id="PF03358">
    <property type="entry name" value="FMN_red"/>
    <property type="match status" value="1"/>
</dbReference>
<evidence type="ECO:0000313" key="4">
    <source>
        <dbReference type="EMBL" id="KDQ60439.1"/>
    </source>
</evidence>
<dbReference type="PANTHER" id="PTHR30546:SF23">
    <property type="entry name" value="FLAVOPROTEIN-LIKE PROTEIN YCP4-RELATED"/>
    <property type="match status" value="1"/>
</dbReference>
<dbReference type="GO" id="GO:0003955">
    <property type="term" value="F:NAD(P)H dehydrogenase (quinone) activity"/>
    <property type="evidence" value="ECO:0007669"/>
    <property type="project" value="InterPro"/>
</dbReference>
<evidence type="ECO:0000313" key="5">
    <source>
        <dbReference type="Proteomes" id="UP000027265"/>
    </source>
</evidence>
<feature type="compositionally biased region" description="Basic residues" evidence="2">
    <location>
        <begin position="1"/>
        <end position="10"/>
    </location>
</feature>
<dbReference type="PROSITE" id="PS50902">
    <property type="entry name" value="FLAVODOXIN_LIKE"/>
    <property type="match status" value="1"/>
</dbReference>
<dbReference type="InterPro" id="IPR005025">
    <property type="entry name" value="FMN_Rdtase-like_dom"/>
</dbReference>
<dbReference type="InterPro" id="IPR008254">
    <property type="entry name" value="Flavodoxin/NO_synth"/>
</dbReference>
<evidence type="ECO:0000256" key="1">
    <source>
        <dbReference type="ARBA" id="ARBA00006961"/>
    </source>
</evidence>
<dbReference type="Proteomes" id="UP000027265">
    <property type="component" value="Unassembled WGS sequence"/>
</dbReference>
<dbReference type="Gene3D" id="3.40.50.360">
    <property type="match status" value="1"/>
</dbReference>
<dbReference type="SUPFAM" id="SSF52218">
    <property type="entry name" value="Flavoproteins"/>
    <property type="match status" value="1"/>
</dbReference>
<dbReference type="HOGENOM" id="CLU_051402_0_1_1"/>
<dbReference type="NCBIfam" id="TIGR01755">
    <property type="entry name" value="flav_wrbA"/>
    <property type="match status" value="1"/>
</dbReference>
<dbReference type="OrthoDB" id="504689at2759"/>
<dbReference type="STRING" id="933084.A0A067Q0H5"/>
<dbReference type="GO" id="GO:0016020">
    <property type="term" value="C:membrane"/>
    <property type="evidence" value="ECO:0007669"/>
    <property type="project" value="TreeGrafter"/>
</dbReference>
<name>A0A067Q0H5_9AGAM</name>
<feature type="region of interest" description="Disordered" evidence="2">
    <location>
        <begin position="1"/>
        <end position="32"/>
    </location>
</feature>
<dbReference type="InParanoid" id="A0A067Q0H5"/>
<dbReference type="NCBIfam" id="NF002999">
    <property type="entry name" value="PRK03767.1"/>
    <property type="match status" value="1"/>
</dbReference>
<keyword evidence="5" id="KW-1185">Reference proteome</keyword>
<feature type="domain" description="Flavodoxin-like" evidence="3">
    <location>
        <begin position="59"/>
        <end position="247"/>
    </location>
</feature>
<dbReference type="InterPro" id="IPR010089">
    <property type="entry name" value="Flavoprotein_WrbA-like"/>
</dbReference>
<comment type="similarity">
    <text evidence="1">Belongs to the WrbA family.</text>
</comment>
<dbReference type="AlphaFoldDB" id="A0A067Q0H5"/>